<dbReference type="InterPro" id="IPR015995">
    <property type="entry name" value="MlrC_N"/>
</dbReference>
<organism evidence="3 4">
    <name type="scientific">Anaerofilum hominis</name>
    <dbReference type="NCBI Taxonomy" id="2763016"/>
    <lineage>
        <taxon>Bacteria</taxon>
        <taxon>Bacillati</taxon>
        <taxon>Bacillota</taxon>
        <taxon>Clostridia</taxon>
        <taxon>Eubacteriales</taxon>
        <taxon>Oscillospiraceae</taxon>
        <taxon>Anaerofilum</taxon>
    </lineage>
</organism>
<evidence type="ECO:0000259" key="2">
    <source>
        <dbReference type="Pfam" id="PF07364"/>
    </source>
</evidence>
<dbReference type="EMBL" id="JACONZ010000005">
    <property type="protein sequence ID" value="MBC5582466.1"/>
    <property type="molecule type" value="Genomic_DNA"/>
</dbReference>
<evidence type="ECO:0000313" key="4">
    <source>
        <dbReference type="Proteomes" id="UP000659630"/>
    </source>
</evidence>
<dbReference type="RefSeq" id="WP_186888826.1">
    <property type="nucleotide sequence ID" value="NZ_JACONZ010000005.1"/>
</dbReference>
<protein>
    <submittedName>
        <fullName evidence="3">M81 family metallopeptidase</fullName>
    </submittedName>
</protein>
<sequence length="478" mass="53282">MKVMIGALAHESNDFCPHLTTREMFEFYSGDEVARHLPVADIFEEAGVEVIPSIYAAAESYGPVEEQTFLYFEKMILDTVRANPDLDGIWMFCHGAMNVQNIGSGEYRLACDLRALVGENCVISFGMDLHGNLEEDLANQVNIFRCYHTAPHTDQRDTYRRTARALVEYLRYGHRLHPQLRKLPMIFPGEMAATTVEPFKSIIAYMDELERRPEVLCASCYIGFAWTDAARTSSAVAVVPAAPEHEQLCAQLADDLAQRVFARRREFGFEMTALPPRETALASLYELPPPCCVTDMGDNPTAGTTGGGTVLLREYLAAADGKKRVLIAGICDPQAFAVCRAHREGDVFDLSIGMEIDEVTRPVQVRAVCRGCRSVLGYRIASVPPIKRCEAAIVSVGGVDVVITDRAYAFTQKVNFSSCGLDPSSYDVFVTKFGYIFPELKEMGKSFIMSNTPGESYQMITEFNYKKIRRPIYPLDDI</sequence>
<evidence type="ECO:0000259" key="1">
    <source>
        <dbReference type="Pfam" id="PF07171"/>
    </source>
</evidence>
<comment type="caution">
    <text evidence="3">The sequence shown here is derived from an EMBL/GenBank/DDBJ whole genome shotgun (WGS) entry which is preliminary data.</text>
</comment>
<keyword evidence="4" id="KW-1185">Reference proteome</keyword>
<reference evidence="3" key="1">
    <citation type="submission" date="2020-08" db="EMBL/GenBank/DDBJ databases">
        <title>Genome public.</title>
        <authorList>
            <person name="Liu C."/>
            <person name="Sun Q."/>
        </authorList>
    </citation>
    <scope>NUCLEOTIDE SEQUENCE</scope>
    <source>
        <strain evidence="3">BX8</strain>
    </source>
</reference>
<dbReference type="Pfam" id="PF07364">
    <property type="entry name" value="DUF1485"/>
    <property type="match status" value="1"/>
</dbReference>
<dbReference type="AlphaFoldDB" id="A0A923RET8"/>
<gene>
    <name evidence="3" type="ORF">H8S23_13210</name>
</gene>
<name>A0A923RET8_9FIRM</name>
<dbReference type="InterPro" id="IPR010799">
    <property type="entry name" value="MlrC_C"/>
</dbReference>
<feature type="domain" description="Microcystin LR degradation protein MlrC N-terminal" evidence="2">
    <location>
        <begin position="2"/>
        <end position="273"/>
    </location>
</feature>
<dbReference type="Pfam" id="PF07171">
    <property type="entry name" value="MlrC_C"/>
    <property type="match status" value="1"/>
</dbReference>
<proteinExistence type="predicted"/>
<feature type="domain" description="Microcystin LR degradation protein MlrC C-terminal" evidence="1">
    <location>
        <begin position="293"/>
        <end position="467"/>
    </location>
</feature>
<accession>A0A923RET8</accession>
<dbReference type="Proteomes" id="UP000659630">
    <property type="component" value="Unassembled WGS sequence"/>
</dbReference>
<evidence type="ECO:0000313" key="3">
    <source>
        <dbReference type="EMBL" id="MBC5582466.1"/>
    </source>
</evidence>